<feature type="domain" description="PurM-like C-terminal" evidence="3">
    <location>
        <begin position="170"/>
        <end position="327"/>
    </location>
</feature>
<sequence>MGGDYGALFKEYGIMKVKDIGEFALIERIAEIVEHADERVILTIGDDTAVVKPTGLDYTLLTTDLLVENVHFTLTSISPWQLGYKSIAVNLSDVAAMGGLPDYGVISLAVNPETDVVVIEDLYRGMADISRRYGLRIVGGDVTKSDTLIINVALVGEVEEENLCRRSDAKVNDLIMVTGELGASGAGLRLVLNPELESRVKDAGRLKKAHFLPEPRIKEGRILAQSGVNAMEDISDGLASEVKHICEASLVGARLYMNKVPIAKGVEKVAELTGERAIDIAITAGEDYELVFTAPREQREEIGRRLADAGAKATVVGEVVDVSGGITIVDWTGTVRTLDVGGYTHF</sequence>
<comment type="caution">
    <text evidence="4">The sequence shown here is derived from an EMBL/GenBank/DDBJ whole genome shotgun (WGS) entry which is preliminary data.</text>
</comment>
<feature type="binding site" evidence="1">
    <location>
        <position position="93"/>
    </location>
    <ligand>
        <name>Mg(2+)</name>
        <dbReference type="ChEBI" id="CHEBI:18420"/>
        <label>3</label>
    </ligand>
</feature>
<feature type="binding site" evidence="1">
    <location>
        <position position="233"/>
    </location>
    <ligand>
        <name>Mg(2+)</name>
        <dbReference type="ChEBI" id="CHEBI:18420"/>
        <label>3</label>
    </ligand>
</feature>
<feature type="binding site" evidence="1">
    <location>
        <position position="47"/>
    </location>
    <ligand>
        <name>Mg(2+)</name>
        <dbReference type="ChEBI" id="CHEBI:18420"/>
        <label>3</label>
    </ligand>
</feature>
<keyword evidence="1" id="KW-0460">Magnesium</keyword>
<feature type="binding site" evidence="1">
    <location>
        <position position="166"/>
    </location>
    <ligand>
        <name>ATP</name>
        <dbReference type="ChEBI" id="CHEBI:30616"/>
    </ligand>
</feature>
<dbReference type="SUPFAM" id="SSF55326">
    <property type="entry name" value="PurM N-terminal domain-like"/>
    <property type="match status" value="1"/>
</dbReference>
<dbReference type="InterPro" id="IPR016188">
    <property type="entry name" value="PurM-like_N"/>
</dbReference>
<comment type="similarity">
    <text evidence="1">Belongs to the thiamine-monophosphate kinase family.</text>
</comment>
<keyword evidence="1" id="KW-0479">Metal-binding</keyword>
<reference evidence="5" key="1">
    <citation type="submission" date="2017-09" db="EMBL/GenBank/DDBJ databases">
        <title>Depth-based differentiation of microbial function through sediment-hosted aquifers and enrichment of novel symbionts in the deep terrestrial subsurface.</title>
        <authorList>
            <person name="Probst A.J."/>
            <person name="Ladd B."/>
            <person name="Jarett J.K."/>
            <person name="Geller-Mcgrath D.E."/>
            <person name="Sieber C.M.K."/>
            <person name="Emerson J.B."/>
            <person name="Anantharaman K."/>
            <person name="Thomas B.C."/>
            <person name="Malmstrom R."/>
            <person name="Stieglmeier M."/>
            <person name="Klingl A."/>
            <person name="Woyke T."/>
            <person name="Ryan C.M."/>
            <person name="Banfield J.F."/>
        </authorList>
    </citation>
    <scope>NUCLEOTIDE SEQUENCE [LARGE SCALE GENOMIC DNA]</scope>
</reference>
<feature type="domain" description="PurM-like N-terminal" evidence="2">
    <location>
        <begin position="45"/>
        <end position="158"/>
    </location>
</feature>
<keyword evidence="1" id="KW-0067">ATP-binding</keyword>
<feature type="binding site" evidence="1">
    <location>
        <position position="235"/>
    </location>
    <ligand>
        <name>ATP</name>
        <dbReference type="ChEBI" id="CHEBI:30616"/>
    </ligand>
</feature>
<dbReference type="EMBL" id="PFNG01000168">
    <property type="protein sequence ID" value="PIZ37588.1"/>
    <property type="molecule type" value="Genomic_DNA"/>
</dbReference>
<dbReference type="AlphaFoldDB" id="A0A2M7T753"/>
<dbReference type="GO" id="GO:0009228">
    <property type="term" value="P:thiamine biosynthetic process"/>
    <property type="evidence" value="ECO:0007669"/>
    <property type="project" value="UniProtKB-KW"/>
</dbReference>
<feature type="binding site" evidence="1">
    <location>
        <position position="236"/>
    </location>
    <ligand>
        <name>Mg(2+)</name>
        <dbReference type="ChEBI" id="CHEBI:18420"/>
        <label>5</label>
    </ligand>
</feature>
<dbReference type="InterPro" id="IPR036676">
    <property type="entry name" value="PurM-like_C_sf"/>
</dbReference>
<dbReference type="UniPathway" id="UPA00060">
    <property type="reaction ID" value="UER00142"/>
</dbReference>
<dbReference type="Pfam" id="PF00586">
    <property type="entry name" value="AIRS"/>
    <property type="match status" value="1"/>
</dbReference>
<evidence type="ECO:0000259" key="3">
    <source>
        <dbReference type="Pfam" id="PF02769"/>
    </source>
</evidence>
<protein>
    <recommendedName>
        <fullName evidence="1">Thiamine-monophosphate kinase</fullName>
        <shortName evidence="1">TMP kinase</shortName>
        <shortName evidence="1">Thiamine-phosphate kinase</shortName>
        <ecNumber evidence="1">2.7.4.16</ecNumber>
    </recommendedName>
</protein>
<feature type="binding site" evidence="1">
    <location>
        <position position="63"/>
    </location>
    <ligand>
        <name>Mg(2+)</name>
        <dbReference type="ChEBI" id="CHEBI:18420"/>
        <label>1</label>
    </ligand>
</feature>
<dbReference type="Proteomes" id="UP000230956">
    <property type="component" value="Unassembled WGS sequence"/>
</dbReference>
<accession>A0A2M7T753</accession>
<dbReference type="Gene3D" id="3.90.650.10">
    <property type="entry name" value="PurM-like C-terminal domain"/>
    <property type="match status" value="1"/>
</dbReference>
<dbReference type="InterPro" id="IPR010918">
    <property type="entry name" value="PurM-like_C_dom"/>
</dbReference>
<organism evidence="4 5">
    <name type="scientific">Candidatus Aquicultor secundus</name>
    <dbReference type="NCBI Taxonomy" id="1973895"/>
    <lineage>
        <taxon>Bacteria</taxon>
        <taxon>Bacillati</taxon>
        <taxon>Actinomycetota</taxon>
        <taxon>Candidatus Aquicultoria</taxon>
        <taxon>Candidatus Aquicultorales</taxon>
        <taxon>Candidatus Aquicultoraceae</taxon>
        <taxon>Candidatus Aquicultor</taxon>
    </lineage>
</organism>
<dbReference type="InterPro" id="IPR036921">
    <property type="entry name" value="PurM-like_N_sf"/>
</dbReference>
<comment type="catalytic activity">
    <reaction evidence="1">
        <text>thiamine phosphate + ATP = thiamine diphosphate + ADP</text>
        <dbReference type="Rhea" id="RHEA:15913"/>
        <dbReference type="ChEBI" id="CHEBI:30616"/>
        <dbReference type="ChEBI" id="CHEBI:37575"/>
        <dbReference type="ChEBI" id="CHEBI:58937"/>
        <dbReference type="ChEBI" id="CHEBI:456216"/>
        <dbReference type="EC" id="2.7.4.16"/>
    </reaction>
</comment>
<keyword evidence="1" id="KW-0808">Transferase</keyword>
<dbReference type="GO" id="GO:0009229">
    <property type="term" value="P:thiamine diphosphate biosynthetic process"/>
    <property type="evidence" value="ECO:0007669"/>
    <property type="project" value="UniProtKB-UniRule"/>
</dbReference>
<dbReference type="EC" id="2.7.4.16" evidence="1"/>
<keyword evidence="1" id="KW-0547">Nucleotide-binding</keyword>
<feature type="binding site" evidence="1">
    <location>
        <position position="286"/>
    </location>
    <ligand>
        <name>substrate</name>
    </ligand>
</feature>
<dbReference type="SUPFAM" id="SSF56042">
    <property type="entry name" value="PurM C-terminal domain-like"/>
    <property type="match status" value="1"/>
</dbReference>
<dbReference type="NCBIfam" id="TIGR01379">
    <property type="entry name" value="thiL"/>
    <property type="match status" value="1"/>
</dbReference>
<name>A0A2M7T753_9ACTN</name>
<dbReference type="GO" id="GO:0005524">
    <property type="term" value="F:ATP binding"/>
    <property type="evidence" value="ECO:0007669"/>
    <property type="project" value="UniProtKB-UniRule"/>
</dbReference>
<dbReference type="HAMAP" id="MF_02128">
    <property type="entry name" value="TMP_kinase"/>
    <property type="match status" value="1"/>
</dbReference>
<dbReference type="PANTHER" id="PTHR30270:SF0">
    <property type="entry name" value="THIAMINE-MONOPHOSPHATE KINASE"/>
    <property type="match status" value="1"/>
</dbReference>
<evidence type="ECO:0000313" key="4">
    <source>
        <dbReference type="EMBL" id="PIZ37588.1"/>
    </source>
</evidence>
<dbReference type="CDD" id="cd02194">
    <property type="entry name" value="ThiL"/>
    <property type="match status" value="1"/>
</dbReference>
<feature type="binding site" evidence="1">
    <location>
        <position position="62"/>
    </location>
    <ligand>
        <name>Mg(2+)</name>
        <dbReference type="ChEBI" id="CHEBI:18420"/>
        <label>4</label>
    </ligand>
</feature>
<evidence type="ECO:0000313" key="5">
    <source>
        <dbReference type="Proteomes" id="UP000230956"/>
    </source>
</evidence>
<dbReference type="GO" id="GO:0009030">
    <property type="term" value="F:thiamine-phosphate kinase activity"/>
    <property type="evidence" value="ECO:0007669"/>
    <property type="project" value="UniProtKB-UniRule"/>
</dbReference>
<feature type="binding site" evidence="1">
    <location>
        <position position="93"/>
    </location>
    <ligand>
        <name>Mg(2+)</name>
        <dbReference type="ChEBI" id="CHEBI:18420"/>
        <label>4</label>
    </ligand>
</feature>
<feature type="binding site" evidence="1">
    <location>
        <position position="123"/>
    </location>
    <ligand>
        <name>ATP</name>
        <dbReference type="ChEBI" id="CHEBI:30616"/>
    </ligand>
</feature>
<proteinExistence type="inferred from homology"/>
<dbReference type="InterPro" id="IPR006283">
    <property type="entry name" value="ThiL-like"/>
</dbReference>
<feature type="binding site" evidence="1">
    <location>
        <position position="93"/>
    </location>
    <ligand>
        <name>Mg(2+)</name>
        <dbReference type="ChEBI" id="CHEBI:18420"/>
        <label>2</label>
    </ligand>
</feature>
<dbReference type="Gene3D" id="3.30.1330.10">
    <property type="entry name" value="PurM-like, N-terminal domain"/>
    <property type="match status" value="1"/>
</dbReference>
<comment type="pathway">
    <text evidence="1">Cofactor biosynthesis; thiamine diphosphate biosynthesis; thiamine diphosphate from thiamine phosphate: step 1/1.</text>
</comment>
<dbReference type="PANTHER" id="PTHR30270">
    <property type="entry name" value="THIAMINE-MONOPHOSPHATE KINASE"/>
    <property type="match status" value="1"/>
</dbReference>
<evidence type="ECO:0000256" key="1">
    <source>
        <dbReference type="HAMAP-Rule" id="MF_02128"/>
    </source>
</evidence>
<feature type="binding site" evidence="1">
    <location>
        <position position="71"/>
    </location>
    <ligand>
        <name>substrate</name>
    </ligand>
</feature>
<feature type="binding site" evidence="1">
    <location>
        <position position="47"/>
    </location>
    <ligand>
        <name>Mg(2+)</name>
        <dbReference type="ChEBI" id="CHEBI:18420"/>
        <label>4</label>
    </ligand>
</feature>
<dbReference type="PIRSF" id="PIRSF005303">
    <property type="entry name" value="Thiam_monoph_kin"/>
    <property type="match status" value="1"/>
</dbReference>
<evidence type="ECO:0000259" key="2">
    <source>
        <dbReference type="Pfam" id="PF00586"/>
    </source>
</evidence>
<comment type="miscellaneous">
    <text evidence="1">Reaction mechanism of ThiL seems to utilize a direct, inline transfer of the gamma-phosphate of ATP to TMP rather than a phosphorylated enzyme intermediate.</text>
</comment>
<keyword evidence="1" id="KW-0784">Thiamine biosynthesis</keyword>
<feature type="binding site" evidence="1">
    <location>
        <position position="64"/>
    </location>
    <ligand>
        <name>Mg(2+)</name>
        <dbReference type="ChEBI" id="CHEBI:18420"/>
        <label>1</label>
    </ligand>
</feature>
<dbReference type="GO" id="GO:0000287">
    <property type="term" value="F:magnesium ion binding"/>
    <property type="evidence" value="ECO:0007669"/>
    <property type="project" value="UniProtKB-UniRule"/>
</dbReference>
<dbReference type="Pfam" id="PF02769">
    <property type="entry name" value="AIRS_C"/>
    <property type="match status" value="1"/>
</dbReference>
<feature type="binding site" evidence="1">
    <location>
        <position position="64"/>
    </location>
    <ligand>
        <name>Mg(2+)</name>
        <dbReference type="ChEBI" id="CHEBI:18420"/>
        <label>2</label>
    </ligand>
</feature>
<keyword evidence="1 4" id="KW-0418">Kinase</keyword>
<dbReference type="RefSeq" id="WP_286678535.1">
    <property type="nucleotide sequence ID" value="NZ_MNXI01000090.1"/>
</dbReference>
<feature type="binding site" evidence="1">
    <location>
        <position position="141"/>
    </location>
    <ligand>
        <name>Mg(2+)</name>
        <dbReference type="ChEBI" id="CHEBI:18420"/>
        <label>1</label>
    </ligand>
</feature>
<feature type="binding site" evidence="1">
    <location>
        <position position="343"/>
    </location>
    <ligand>
        <name>substrate</name>
    </ligand>
</feature>
<feature type="binding site" evidence="1">
    <location>
        <begin position="140"/>
        <end position="141"/>
    </location>
    <ligand>
        <name>ATP</name>
        <dbReference type="ChEBI" id="CHEBI:30616"/>
    </ligand>
</feature>
<comment type="function">
    <text evidence="1">Catalyzes the ATP-dependent phosphorylation of thiamine-monophosphate (TMP) to form thiamine-pyrophosphate (TPP), the active form of vitamin B1.</text>
</comment>
<gene>
    <name evidence="1 4" type="primary">thiL</name>
    <name evidence="4" type="ORF">COY37_07125</name>
</gene>